<evidence type="ECO:0008006" key="3">
    <source>
        <dbReference type="Google" id="ProtNLM"/>
    </source>
</evidence>
<proteinExistence type="predicted"/>
<dbReference type="AlphaFoldDB" id="A0A379LGL9"/>
<accession>A0A379LGL9</accession>
<evidence type="ECO:0000313" key="1">
    <source>
        <dbReference type="EMBL" id="SUD89739.1"/>
    </source>
</evidence>
<gene>
    <name evidence="1" type="ORF">NCTC10526_00037</name>
</gene>
<dbReference type="Gene3D" id="3.40.50.1010">
    <property type="entry name" value="5'-nuclease"/>
    <property type="match status" value="1"/>
</dbReference>
<organism evidence="1 2">
    <name type="scientific">Psychrobacter phenylpyruvicus</name>
    <dbReference type="NCBI Taxonomy" id="29432"/>
    <lineage>
        <taxon>Bacteria</taxon>
        <taxon>Pseudomonadati</taxon>
        <taxon>Pseudomonadota</taxon>
        <taxon>Gammaproteobacteria</taxon>
        <taxon>Moraxellales</taxon>
        <taxon>Moraxellaceae</taxon>
        <taxon>Psychrobacter</taxon>
    </lineage>
</organism>
<dbReference type="SUPFAM" id="SSF88723">
    <property type="entry name" value="PIN domain-like"/>
    <property type="match status" value="1"/>
</dbReference>
<keyword evidence="2" id="KW-1185">Reference proteome</keyword>
<dbReference type="RefSeq" id="WP_028859940.1">
    <property type="nucleotide sequence ID" value="NZ_CAJHAQ010000001.1"/>
</dbReference>
<evidence type="ECO:0000313" key="2">
    <source>
        <dbReference type="Proteomes" id="UP000254123"/>
    </source>
</evidence>
<name>A0A379LGL9_9GAMM</name>
<reference evidence="1 2" key="1">
    <citation type="submission" date="2018-06" db="EMBL/GenBank/DDBJ databases">
        <authorList>
            <consortium name="Pathogen Informatics"/>
            <person name="Doyle S."/>
        </authorList>
    </citation>
    <scope>NUCLEOTIDE SEQUENCE [LARGE SCALE GENOMIC DNA]</scope>
    <source>
        <strain evidence="1 2">NCTC10526</strain>
    </source>
</reference>
<dbReference type="EMBL" id="UGVC01000001">
    <property type="protein sequence ID" value="SUD89739.1"/>
    <property type="molecule type" value="Genomic_DNA"/>
</dbReference>
<protein>
    <recommendedName>
        <fullName evidence="3">PIN domain-containing protein</fullName>
    </recommendedName>
</protein>
<dbReference type="Proteomes" id="UP000254123">
    <property type="component" value="Unassembled WGS sequence"/>
</dbReference>
<dbReference type="InterPro" id="IPR029060">
    <property type="entry name" value="PIN-like_dom_sf"/>
</dbReference>
<sequence>MMVMVDSNFLIKLVSNKQSTKVFLQSLKRRELFIGFPTPVISEFLVRDENSSRINFINKVNSYSEIYDYDMKSAVAGAKIFRDLKEKDYFSQNNGTRQIIKVDIQIIAITLSNKIKEIYTEDKGLIQIIKKLNLPIVTSNLDTDDFQLKP</sequence>